<dbReference type="GO" id="GO:0003677">
    <property type="term" value="F:DNA binding"/>
    <property type="evidence" value="ECO:0007669"/>
    <property type="project" value="InterPro"/>
</dbReference>
<gene>
    <name evidence="4" type="ORF">IV02_07810</name>
</gene>
<protein>
    <submittedName>
        <fullName evidence="4">Restriction endonuclease</fullName>
    </submittedName>
</protein>
<dbReference type="AlphaFoldDB" id="A0A085VA80"/>
<dbReference type="InterPro" id="IPR007560">
    <property type="entry name" value="Restrct_endonuc_IV_Mrr"/>
</dbReference>
<dbReference type="SUPFAM" id="SSF52980">
    <property type="entry name" value="Restriction endonuclease-like"/>
    <property type="match status" value="1"/>
</dbReference>
<dbReference type="PANTHER" id="PTHR30015">
    <property type="entry name" value="MRR RESTRICTION SYSTEM PROTEIN"/>
    <property type="match status" value="1"/>
</dbReference>
<feature type="transmembrane region" description="Helical" evidence="1">
    <location>
        <begin position="60"/>
        <end position="85"/>
    </location>
</feature>
<feature type="domain" description="Restriction endonuclease type IV Mrr" evidence="3">
    <location>
        <begin position="106"/>
        <end position="216"/>
    </location>
</feature>
<dbReference type="GO" id="GO:0009307">
    <property type="term" value="P:DNA restriction-modification system"/>
    <property type="evidence" value="ECO:0007669"/>
    <property type="project" value="InterPro"/>
</dbReference>
<dbReference type="Pfam" id="PF04471">
    <property type="entry name" value="Mrr_cat"/>
    <property type="match status" value="1"/>
</dbReference>
<proteinExistence type="predicted"/>
<evidence type="ECO:0000256" key="1">
    <source>
        <dbReference type="SAM" id="Phobius"/>
    </source>
</evidence>
<dbReference type="Gene3D" id="3.40.1350.10">
    <property type="match status" value="1"/>
</dbReference>
<reference evidence="4 5" key="1">
    <citation type="submission" date="2014-07" db="EMBL/GenBank/DDBJ databases">
        <title>Draft Genome Sequences of Environmental Pseudomonas syringae strains.</title>
        <authorList>
            <person name="Baltrus D.A."/>
            <person name="Berge O."/>
            <person name="Morris C."/>
        </authorList>
    </citation>
    <scope>NUCLEOTIDE SEQUENCE [LARGE SCALE GENOMIC DNA]</scope>
    <source>
        <strain evidence="4 5">CEB003</strain>
    </source>
</reference>
<dbReference type="InterPro" id="IPR011856">
    <property type="entry name" value="tRNA_endonuc-like_dom_sf"/>
</dbReference>
<dbReference type="RefSeq" id="WP_047573479.1">
    <property type="nucleotide sequence ID" value="NZ_JPQT01000097.1"/>
</dbReference>
<dbReference type="GO" id="GO:0003916">
    <property type="term" value="F:DNA topoisomerase activity"/>
    <property type="evidence" value="ECO:0007669"/>
    <property type="project" value="InterPro"/>
</dbReference>
<keyword evidence="1" id="KW-1133">Transmembrane helix</keyword>
<evidence type="ECO:0000259" key="3">
    <source>
        <dbReference type="Pfam" id="PF04471"/>
    </source>
</evidence>
<keyword evidence="4" id="KW-0378">Hydrolase</keyword>
<evidence type="ECO:0000313" key="5">
    <source>
        <dbReference type="Proteomes" id="UP000028643"/>
    </source>
</evidence>
<comment type="caution">
    <text evidence="4">The sequence shown here is derived from an EMBL/GenBank/DDBJ whole genome shotgun (WGS) entry which is preliminary data.</text>
</comment>
<dbReference type="PATRIC" id="fig|317.174.peg.1592"/>
<dbReference type="InterPro" id="IPR052906">
    <property type="entry name" value="Type_IV_Methyl-Rstrct_Enzyme"/>
</dbReference>
<accession>A0A085VA80</accession>
<dbReference type="GO" id="GO:0005694">
    <property type="term" value="C:chromosome"/>
    <property type="evidence" value="ECO:0007669"/>
    <property type="project" value="InterPro"/>
</dbReference>
<evidence type="ECO:0000259" key="2">
    <source>
        <dbReference type="Pfam" id="PF01396"/>
    </source>
</evidence>
<dbReference type="Gene3D" id="3.30.65.10">
    <property type="entry name" value="Bacterial Topoisomerase I, domain 1"/>
    <property type="match status" value="1"/>
</dbReference>
<dbReference type="InterPro" id="IPR011335">
    <property type="entry name" value="Restrct_endonuc-II-like"/>
</dbReference>
<dbReference type="GO" id="GO:0006265">
    <property type="term" value="P:DNA topological change"/>
    <property type="evidence" value="ECO:0007669"/>
    <property type="project" value="InterPro"/>
</dbReference>
<dbReference type="Proteomes" id="UP000028643">
    <property type="component" value="Unassembled WGS sequence"/>
</dbReference>
<organism evidence="4 5">
    <name type="scientific">Pseudomonas syringae</name>
    <dbReference type="NCBI Taxonomy" id="317"/>
    <lineage>
        <taxon>Bacteria</taxon>
        <taxon>Pseudomonadati</taxon>
        <taxon>Pseudomonadota</taxon>
        <taxon>Gammaproteobacteria</taxon>
        <taxon>Pseudomonadales</taxon>
        <taxon>Pseudomonadaceae</taxon>
        <taxon>Pseudomonas</taxon>
    </lineage>
</organism>
<keyword evidence="1" id="KW-0472">Membrane</keyword>
<keyword evidence="4" id="KW-0255">Endonuclease</keyword>
<keyword evidence="1" id="KW-0812">Transmembrane</keyword>
<evidence type="ECO:0000313" key="4">
    <source>
        <dbReference type="EMBL" id="KFE52343.1"/>
    </source>
</evidence>
<dbReference type="GO" id="GO:0015666">
    <property type="term" value="F:restriction endodeoxyribonuclease activity"/>
    <property type="evidence" value="ECO:0007669"/>
    <property type="project" value="TreeGrafter"/>
</dbReference>
<sequence>MSRKNSSNLPVLLSAAGKLPWWLGIILAVASGLYLHSVAIEPLPTYAGTRQLSPMLINTIFKSMATFGQFLVPMIFLGGALGSFLERRKRRKLLDSAATPGGNTLLSISWLEFELLVGEALRRQGFSVQEAGGAGPDGGIDLVARKDGEKYLVQCKQWRSVQVGVPVVRELYGAMAAEGAVGGFVISSGRFTKAAKEFASGRNLKLVDGDLLNRWIADAKRVAPAPITEPINLESRVEPVVEPEVEVATPLKETPVEPEAPACPHCRKAMVMRVARTGANAGGSFWGCSAYPKCRGIRAIFAPMVVK</sequence>
<dbReference type="EMBL" id="JPQT01000097">
    <property type="protein sequence ID" value="KFE52343.1"/>
    <property type="molecule type" value="Genomic_DNA"/>
</dbReference>
<dbReference type="PANTHER" id="PTHR30015:SF7">
    <property type="entry name" value="TYPE IV METHYL-DIRECTED RESTRICTION ENZYME ECOKMRR"/>
    <property type="match status" value="1"/>
</dbReference>
<name>A0A085VA80_PSESX</name>
<feature type="transmembrane region" description="Helical" evidence="1">
    <location>
        <begin position="21"/>
        <end position="40"/>
    </location>
</feature>
<keyword evidence="4" id="KW-0540">Nuclease</keyword>
<feature type="domain" description="DNA topoisomerase type IA zn finger" evidence="2">
    <location>
        <begin position="263"/>
        <end position="297"/>
    </location>
</feature>
<dbReference type="Pfam" id="PF01396">
    <property type="entry name" value="Zn_ribbon_Top1"/>
    <property type="match status" value="1"/>
</dbReference>
<dbReference type="SUPFAM" id="SSF57783">
    <property type="entry name" value="Zinc beta-ribbon"/>
    <property type="match status" value="1"/>
</dbReference>
<dbReference type="InterPro" id="IPR013498">
    <property type="entry name" value="Topo_IA_Znf"/>
</dbReference>